<dbReference type="InterPro" id="IPR053222">
    <property type="entry name" value="Zygotic_Embryogenesis-Asso"/>
</dbReference>
<gene>
    <name evidence="2" type="primary">Cnig_chr_V.g21590</name>
    <name evidence="2" type="ORF">B9Z55_021590</name>
</gene>
<dbReference type="Pfam" id="PF07735">
    <property type="entry name" value="FBA_2"/>
    <property type="match status" value="1"/>
</dbReference>
<dbReference type="InterPro" id="IPR001810">
    <property type="entry name" value="F-box_dom"/>
</dbReference>
<protein>
    <recommendedName>
        <fullName evidence="1">F-box domain-containing protein</fullName>
    </recommendedName>
</protein>
<sequence>MSIGPFSILHFLIHFVSDNLPPILGEFSERGFLGAHLPIPANPPNLRSSFDHSFYLPVCPLPTHRMPIRLHSLPGKDLRNALNCMDIRDLINFSLCSNGTKNLVKSSNPKTFSAEIDENIIKLDMFVLGLMGRLEKQIQFVVHENSIELDRGNGIELLTKEGYTQSDWIAHLLSLSDSKVLELRIENVPSISYLDTVKQLFPKCYALQIGENCSMELTKAAVSKYSSDVEVVIIESNPFDNENHISQFLNLNLEMLMLLNLRNPFKIELNDLLLVNSEHLSIDGANFTERELNRFLKLWMKGSHRFYRPEHIDLSFRNEINREEVLKGINYQTMDDKHRLRRADGNELLISIGEKEVAFEFEG</sequence>
<dbReference type="Pfam" id="PF00646">
    <property type="entry name" value="F-box"/>
    <property type="match status" value="1"/>
</dbReference>
<feature type="domain" description="F-box" evidence="1">
    <location>
        <begin position="67"/>
        <end position="115"/>
    </location>
</feature>
<reference evidence="3" key="1">
    <citation type="submission" date="2017-10" db="EMBL/GenBank/DDBJ databases">
        <title>Rapid genome shrinkage in a self-fertile nematode reveals novel sperm competition proteins.</title>
        <authorList>
            <person name="Yin D."/>
            <person name="Schwarz E.M."/>
            <person name="Thomas C.G."/>
            <person name="Felde R.L."/>
            <person name="Korf I.F."/>
            <person name="Cutter A.D."/>
            <person name="Schartner C.M."/>
            <person name="Ralston E.J."/>
            <person name="Meyer B.J."/>
            <person name="Haag E.S."/>
        </authorList>
    </citation>
    <scope>NUCLEOTIDE SEQUENCE [LARGE SCALE GENOMIC DNA]</scope>
    <source>
        <strain evidence="3">JU1422</strain>
    </source>
</reference>
<dbReference type="PANTHER" id="PTHR22899:SF0">
    <property type="entry name" value="F-BOX ASSOCIATED DOMAIN-CONTAINING PROTEIN-RELATED"/>
    <property type="match status" value="1"/>
</dbReference>
<accession>A0A2G5TSS4</accession>
<dbReference type="PANTHER" id="PTHR22899">
    <property type="entry name" value="CYCLIN-RELATED F-BOX FAMILY"/>
    <property type="match status" value="1"/>
</dbReference>
<dbReference type="EMBL" id="PDUG01000005">
    <property type="protein sequence ID" value="PIC30304.1"/>
    <property type="molecule type" value="Genomic_DNA"/>
</dbReference>
<dbReference type="AlphaFoldDB" id="A0A2G5TSS4"/>
<evidence type="ECO:0000259" key="1">
    <source>
        <dbReference type="PROSITE" id="PS50181"/>
    </source>
</evidence>
<dbReference type="InterPro" id="IPR012885">
    <property type="entry name" value="F-box_Sdz-33"/>
</dbReference>
<keyword evidence="3" id="KW-1185">Reference proteome</keyword>
<comment type="caution">
    <text evidence="2">The sequence shown here is derived from an EMBL/GenBank/DDBJ whole genome shotgun (WGS) entry which is preliminary data.</text>
</comment>
<dbReference type="PROSITE" id="PS50181">
    <property type="entry name" value="FBOX"/>
    <property type="match status" value="1"/>
</dbReference>
<evidence type="ECO:0000313" key="3">
    <source>
        <dbReference type="Proteomes" id="UP000230233"/>
    </source>
</evidence>
<name>A0A2G5TSS4_9PELO</name>
<organism evidence="2 3">
    <name type="scientific">Caenorhabditis nigoni</name>
    <dbReference type="NCBI Taxonomy" id="1611254"/>
    <lineage>
        <taxon>Eukaryota</taxon>
        <taxon>Metazoa</taxon>
        <taxon>Ecdysozoa</taxon>
        <taxon>Nematoda</taxon>
        <taxon>Chromadorea</taxon>
        <taxon>Rhabditida</taxon>
        <taxon>Rhabditina</taxon>
        <taxon>Rhabditomorpha</taxon>
        <taxon>Rhabditoidea</taxon>
        <taxon>Rhabditidae</taxon>
        <taxon>Peloderinae</taxon>
        <taxon>Caenorhabditis</taxon>
    </lineage>
</organism>
<proteinExistence type="predicted"/>
<dbReference type="OrthoDB" id="5910554at2759"/>
<evidence type="ECO:0000313" key="2">
    <source>
        <dbReference type="EMBL" id="PIC30304.1"/>
    </source>
</evidence>
<dbReference type="Proteomes" id="UP000230233">
    <property type="component" value="Chromosome V"/>
</dbReference>